<dbReference type="AlphaFoldDB" id="A0A363NVR6"/>
<keyword evidence="1 4" id="KW-0808">Transferase</keyword>
<evidence type="ECO:0000313" key="4">
    <source>
        <dbReference type="EMBL" id="PUV24741.1"/>
    </source>
</evidence>
<comment type="caution">
    <text evidence="4">The sequence shown here is derived from an EMBL/GenBank/DDBJ whole genome shotgun (WGS) entry which is preliminary data.</text>
</comment>
<dbReference type="EMBL" id="QCXX01000002">
    <property type="protein sequence ID" value="PUV24741.1"/>
    <property type="molecule type" value="Genomic_DNA"/>
</dbReference>
<evidence type="ECO:0000256" key="1">
    <source>
        <dbReference type="ARBA" id="ARBA00022679"/>
    </source>
</evidence>
<feature type="domain" description="N-acetyltransferase" evidence="3">
    <location>
        <begin position="22"/>
        <end position="193"/>
    </location>
</feature>
<sequence>MNNYFIRTKDKKNMHISNRGNILIEELKETNNTVVSDFVELTLNIVRGGASVGFMQDINKERAFEFWNEVLAKVQQKKIVLLIAKDTLSDKIIGTVQLQIDLPQNQPHRADVAKMLVHSSFRRLGIAESLLQHLELIACKMKKSLLVLDTVTNSPAHALYLKCGWKVVGDIPNYALFPDGTPCSTTYFYKNLE</sequence>
<proteinExistence type="predicted"/>
<dbReference type="CDD" id="cd04301">
    <property type="entry name" value="NAT_SF"/>
    <property type="match status" value="1"/>
</dbReference>
<dbReference type="InterPro" id="IPR050832">
    <property type="entry name" value="Bact_Acetyltransf"/>
</dbReference>
<dbReference type="Gene3D" id="3.40.630.30">
    <property type="match status" value="1"/>
</dbReference>
<name>A0A363NVR6_9SPHI</name>
<dbReference type="OrthoDB" id="3389160at2"/>
<reference evidence="4 5" key="1">
    <citation type="submission" date="2018-04" db="EMBL/GenBank/DDBJ databases">
        <title>Sphingobacterium sp. M46 Genome.</title>
        <authorList>
            <person name="Cheng J."/>
            <person name="Li Y."/>
        </authorList>
    </citation>
    <scope>NUCLEOTIDE SEQUENCE [LARGE SCALE GENOMIC DNA]</scope>
    <source>
        <strain evidence="4 5">M46</strain>
    </source>
</reference>
<gene>
    <name evidence="4" type="ORF">DCO56_07145</name>
</gene>
<dbReference type="Proteomes" id="UP000250831">
    <property type="component" value="Unassembled WGS sequence"/>
</dbReference>
<organism evidence="4 5">
    <name type="scientific">Sphingobacterium athyrii</name>
    <dbReference type="NCBI Taxonomy" id="2152717"/>
    <lineage>
        <taxon>Bacteria</taxon>
        <taxon>Pseudomonadati</taxon>
        <taxon>Bacteroidota</taxon>
        <taxon>Sphingobacteriia</taxon>
        <taxon>Sphingobacteriales</taxon>
        <taxon>Sphingobacteriaceae</taxon>
        <taxon>Sphingobacterium</taxon>
    </lineage>
</organism>
<dbReference type="Pfam" id="PF13508">
    <property type="entry name" value="Acetyltransf_7"/>
    <property type="match status" value="1"/>
</dbReference>
<dbReference type="PANTHER" id="PTHR43877">
    <property type="entry name" value="AMINOALKYLPHOSPHONATE N-ACETYLTRANSFERASE-RELATED-RELATED"/>
    <property type="match status" value="1"/>
</dbReference>
<dbReference type="GO" id="GO:0016747">
    <property type="term" value="F:acyltransferase activity, transferring groups other than amino-acyl groups"/>
    <property type="evidence" value="ECO:0007669"/>
    <property type="project" value="InterPro"/>
</dbReference>
<evidence type="ECO:0000259" key="3">
    <source>
        <dbReference type="PROSITE" id="PS51186"/>
    </source>
</evidence>
<evidence type="ECO:0000313" key="5">
    <source>
        <dbReference type="Proteomes" id="UP000250831"/>
    </source>
</evidence>
<dbReference type="PANTHER" id="PTHR43877:SF2">
    <property type="entry name" value="AMINOALKYLPHOSPHONATE N-ACETYLTRANSFERASE-RELATED"/>
    <property type="match status" value="1"/>
</dbReference>
<accession>A0A363NVR6</accession>
<dbReference type="SUPFAM" id="SSF55729">
    <property type="entry name" value="Acyl-CoA N-acyltransferases (Nat)"/>
    <property type="match status" value="1"/>
</dbReference>
<dbReference type="InterPro" id="IPR000182">
    <property type="entry name" value="GNAT_dom"/>
</dbReference>
<dbReference type="InterPro" id="IPR016181">
    <property type="entry name" value="Acyl_CoA_acyltransferase"/>
</dbReference>
<dbReference type="PROSITE" id="PS51186">
    <property type="entry name" value="GNAT"/>
    <property type="match status" value="1"/>
</dbReference>
<protein>
    <submittedName>
        <fullName evidence="4">GNAT family N-acetyltransferase</fullName>
    </submittedName>
</protein>
<keyword evidence="2" id="KW-0012">Acyltransferase</keyword>
<evidence type="ECO:0000256" key="2">
    <source>
        <dbReference type="ARBA" id="ARBA00023315"/>
    </source>
</evidence>
<keyword evidence="5" id="KW-1185">Reference proteome</keyword>